<dbReference type="InterPro" id="IPR032801">
    <property type="entry name" value="PXL2A/B/C"/>
</dbReference>
<dbReference type="OrthoDB" id="40334at2759"/>
<dbReference type="CDD" id="cd02970">
    <property type="entry name" value="PRX_like2"/>
    <property type="match status" value="1"/>
</dbReference>
<dbReference type="PANTHER" id="PTHR28630">
    <property type="match status" value="1"/>
</dbReference>
<dbReference type="Gene3D" id="3.40.30.10">
    <property type="entry name" value="Glutaredoxin"/>
    <property type="match status" value="1"/>
</dbReference>
<dbReference type="Pfam" id="PF13911">
    <property type="entry name" value="AhpC-TSA_2"/>
    <property type="match status" value="1"/>
</dbReference>
<name>A0A2K1QJG1_9PEZI</name>
<dbReference type="STRING" id="2082308.A0A2K1QJG1"/>
<dbReference type="PANTHER" id="PTHR28630:SF3">
    <property type="entry name" value="PEROXIREDOXIN-LIKE 2C"/>
    <property type="match status" value="1"/>
</dbReference>
<dbReference type="SUPFAM" id="SSF52833">
    <property type="entry name" value="Thioredoxin-like"/>
    <property type="match status" value="1"/>
</dbReference>
<reference evidence="2 3" key="1">
    <citation type="submission" date="2017-06" db="EMBL/GenBank/DDBJ databases">
        <title>Draft genome sequence of a variant of Elsinoe murrayae.</title>
        <authorList>
            <person name="Cheng Q."/>
        </authorList>
    </citation>
    <scope>NUCLEOTIDE SEQUENCE [LARGE SCALE GENOMIC DNA]</scope>
    <source>
        <strain evidence="2 3">CQ-2017a</strain>
    </source>
</reference>
<dbReference type="EMBL" id="NKHZ01000077">
    <property type="protein sequence ID" value="PNS15298.1"/>
    <property type="molecule type" value="Genomic_DNA"/>
</dbReference>
<dbReference type="InterPro" id="IPR036249">
    <property type="entry name" value="Thioredoxin-like_sf"/>
</dbReference>
<protein>
    <recommendedName>
        <fullName evidence="4">Thioredoxin-like protein AAED1</fullName>
    </recommendedName>
</protein>
<evidence type="ECO:0000256" key="1">
    <source>
        <dbReference type="SAM" id="MobiDB-lite"/>
    </source>
</evidence>
<comment type="caution">
    <text evidence="2">The sequence shown here is derived from an EMBL/GenBank/DDBJ whole genome shotgun (WGS) entry which is preliminary data.</text>
</comment>
<proteinExistence type="predicted"/>
<organism evidence="2 3">
    <name type="scientific">Sphaceloma murrayae</name>
    <dbReference type="NCBI Taxonomy" id="2082308"/>
    <lineage>
        <taxon>Eukaryota</taxon>
        <taxon>Fungi</taxon>
        <taxon>Dikarya</taxon>
        <taxon>Ascomycota</taxon>
        <taxon>Pezizomycotina</taxon>
        <taxon>Dothideomycetes</taxon>
        <taxon>Dothideomycetidae</taxon>
        <taxon>Myriangiales</taxon>
        <taxon>Elsinoaceae</taxon>
        <taxon>Sphaceloma</taxon>
    </lineage>
</organism>
<evidence type="ECO:0000313" key="3">
    <source>
        <dbReference type="Proteomes" id="UP000243797"/>
    </source>
</evidence>
<dbReference type="InParanoid" id="A0A2K1QJG1"/>
<dbReference type="AlphaFoldDB" id="A0A2K1QJG1"/>
<evidence type="ECO:0008006" key="4">
    <source>
        <dbReference type="Google" id="ProtNLM"/>
    </source>
</evidence>
<keyword evidence="3" id="KW-1185">Reference proteome</keyword>
<gene>
    <name evidence="2" type="ORF">CAC42_5469</name>
</gene>
<dbReference type="Proteomes" id="UP000243797">
    <property type="component" value="Unassembled WGS sequence"/>
</dbReference>
<accession>A0A2K1QJG1</accession>
<feature type="region of interest" description="Disordered" evidence="1">
    <location>
        <begin position="29"/>
        <end position="62"/>
    </location>
</feature>
<sequence>MGEARSRPHTIRLDHDQFDDHPFSYPYLSNLASSSSSANDSPTTSHPPVSSISPPSQRSSHTSWETSWETSWFVDEDSKPPTPPSFRGHDSVITQESYDDSCQFDNNDWFAQFDGEIDISDDPPSKEALEQAGEIPVYDAAGNSRAFKSLYSLGDVVGDRQLIIFIRHFYCGACKAYIRALINTINAQTYFTMPVPTSIVIIGCGKPDLIRQYKATTQCPFPIFADPDRAIFKTLGMGITFNMLGPRRPQYMKDVNVLDWAGGQAQEMAQVKGKKRFMGGNLFQIGGEFLFQEGQVVWCHRMRNYRGHAEMDTIKRILDIER</sequence>
<evidence type="ECO:0000313" key="2">
    <source>
        <dbReference type="EMBL" id="PNS15298.1"/>
    </source>
</evidence>